<dbReference type="PANTHER" id="PTHR43615">
    <property type="entry name" value="PHOSPHOENOLPYRUVATE SYNTHASE-RELATED"/>
    <property type="match status" value="1"/>
</dbReference>
<dbReference type="InterPro" id="IPR013815">
    <property type="entry name" value="ATP_grasp_subdomain_1"/>
</dbReference>
<sequence>MVRYKTLEEIAGHLEKKRISFSSLMPWRISNILLVSSLYDSFTFQEDGNLTEMLFSEYLDLNLSYAPSISRVSTAEAALENVRTEQPDLIISMLRVGDTDIFEFGKALREIAPDLPLVLLAYDTRELAMLKAREPIPGVDHIFVWQGDVRLFLAIIKCYEDVMNARHDAEVAGVKTIILIEDNARFYSSYLPLLYTEIMEQTQGLMTEGVNRMQRLLRMRARPKILWSASYEGGLESYERYRDHILGVIVDARFPKNGKIDPSAGLQFAKMVKTHDIRTPVLMQSSDTSNRDKASATGSTFIDKNSPTLLHDVQEFMRNYLGFGDFIFRHPDESEIMRASDLRGLTRGLKRVPDDSILHHAQRNDFSTWLMARTEYDLAKALRPRKPEEFKSPAALREYLVQTLRDYRDQSRAGLVEEFSTDSFEAEEGFTKIGSGSLGGKGRGLAFLNSLLKDYDIEDRFAGIKISVPPSTVLATGVFDKFMEESNLTQLALNESDDDKIREAFLKARLPEKTSQALRAYLQEVTYPLAVRSSSLLEDASYQPFAGIFQTFMLPNNNEDIEIRLDELCRAIRLVYASTYYNDSKSYIESTPNRLEEEKMAVVIQQIVGRQHDHYVYPNFAGVARSYDYYPMEGMKAEDGVASIALGLGSMVVDGGMAVRFSPSQPQRLYQFSSTKDYLKNSQREFYGLDLQRPGPTGSADEPVKSNLVLLDLGTALKHGTLDAVGSVYSPQNDKIYEGVHRKGISLVSMAGVLTGTHFPLPEVLRFILDVGVAGFSCHVEMEFAVTLHPSKEEPHEFACLQIRPLVFSTVSEAINIGETPKDQIICMSGSALGHGRFTGIRDIIYIRDEDFDRSQTKEIANEVGLLNRQLRQAGRPYLLIGPGRWGSADPWLGIPVTWSQISGVRCIVESEMKDIQIAPSQGTHFFQNITSFGIGYFTMNSQDPISFINQTWLNEQPAAWETETIRHIAFSESFEIVVDSRSGKGAVFQPGWSLTRESGSSSS</sequence>
<dbReference type="Pfam" id="PF01326">
    <property type="entry name" value="PPDK_N"/>
    <property type="match status" value="1"/>
</dbReference>
<dbReference type="AlphaFoldDB" id="A0A948RW26"/>
<dbReference type="InterPro" id="IPR051549">
    <property type="entry name" value="PEP_Utilizing_Enz"/>
</dbReference>
<dbReference type="SUPFAM" id="SSF56059">
    <property type="entry name" value="Glutathione synthetase ATP-binding domain-like"/>
    <property type="match status" value="1"/>
</dbReference>
<evidence type="ECO:0000313" key="2">
    <source>
        <dbReference type="EMBL" id="MBU2692088.1"/>
    </source>
</evidence>
<accession>A0A948RW26</accession>
<feature type="domain" description="Pyruvate phosphate dikinase AMP/ATP-binding" evidence="1">
    <location>
        <begin position="437"/>
        <end position="806"/>
    </location>
</feature>
<proteinExistence type="predicted"/>
<keyword evidence="2" id="KW-0808">Transferase</keyword>
<dbReference type="EMBL" id="JAHJDP010000084">
    <property type="protein sequence ID" value="MBU2692088.1"/>
    <property type="molecule type" value="Genomic_DNA"/>
</dbReference>
<name>A0A948RW26_UNCEI</name>
<keyword evidence="2" id="KW-0418">Kinase</keyword>
<evidence type="ECO:0000259" key="1">
    <source>
        <dbReference type="Pfam" id="PF01326"/>
    </source>
</evidence>
<dbReference type="GO" id="GO:0016301">
    <property type="term" value="F:kinase activity"/>
    <property type="evidence" value="ECO:0007669"/>
    <property type="project" value="UniProtKB-KW"/>
</dbReference>
<dbReference type="GO" id="GO:0005524">
    <property type="term" value="F:ATP binding"/>
    <property type="evidence" value="ECO:0007669"/>
    <property type="project" value="InterPro"/>
</dbReference>
<reference evidence="2" key="1">
    <citation type="submission" date="2021-05" db="EMBL/GenBank/DDBJ databases">
        <title>Energy efficiency and biological interactions define the core microbiome of deep oligotrophic groundwater.</title>
        <authorList>
            <person name="Mehrshad M."/>
            <person name="Lopez-Fernandez M."/>
            <person name="Bell E."/>
            <person name="Bernier-Latmani R."/>
            <person name="Bertilsson S."/>
            <person name="Dopson M."/>
        </authorList>
    </citation>
    <scope>NUCLEOTIDE SEQUENCE</scope>
    <source>
        <strain evidence="2">Modern_marine.mb.64</strain>
    </source>
</reference>
<dbReference type="Gene3D" id="3.30.1490.20">
    <property type="entry name" value="ATP-grasp fold, A domain"/>
    <property type="match status" value="1"/>
</dbReference>
<dbReference type="SUPFAM" id="SSF52172">
    <property type="entry name" value="CheY-like"/>
    <property type="match status" value="1"/>
</dbReference>
<dbReference type="InterPro" id="IPR011006">
    <property type="entry name" value="CheY-like_superfamily"/>
</dbReference>
<gene>
    <name evidence="2" type="ORF">KJ970_14300</name>
</gene>
<dbReference type="Gene3D" id="3.40.50.2300">
    <property type="match status" value="1"/>
</dbReference>
<protein>
    <submittedName>
        <fullName evidence="2">Histidine kinase</fullName>
    </submittedName>
</protein>
<comment type="caution">
    <text evidence="2">The sequence shown here is derived from an EMBL/GenBank/DDBJ whole genome shotgun (WGS) entry which is preliminary data.</text>
</comment>
<evidence type="ECO:0000313" key="3">
    <source>
        <dbReference type="Proteomes" id="UP000777784"/>
    </source>
</evidence>
<dbReference type="Proteomes" id="UP000777784">
    <property type="component" value="Unassembled WGS sequence"/>
</dbReference>
<dbReference type="InterPro" id="IPR002192">
    <property type="entry name" value="PPDK_AMP/ATP-bd"/>
</dbReference>
<dbReference type="PANTHER" id="PTHR43615:SF1">
    <property type="entry name" value="PPDK_N DOMAIN-CONTAINING PROTEIN"/>
    <property type="match status" value="1"/>
</dbReference>
<organism evidence="2 3">
    <name type="scientific">Eiseniibacteriota bacterium</name>
    <dbReference type="NCBI Taxonomy" id="2212470"/>
    <lineage>
        <taxon>Bacteria</taxon>
        <taxon>Candidatus Eiseniibacteriota</taxon>
    </lineage>
</organism>